<evidence type="ECO:0000256" key="4">
    <source>
        <dbReference type="ARBA" id="ARBA00022741"/>
    </source>
</evidence>
<dbReference type="KEGG" id="gbr:Gbro_0720"/>
<dbReference type="PROSITE" id="PS00108">
    <property type="entry name" value="PROTEIN_KINASE_ST"/>
    <property type="match status" value="1"/>
</dbReference>
<evidence type="ECO:0000256" key="8">
    <source>
        <dbReference type="ARBA" id="ARBA00048679"/>
    </source>
</evidence>
<dbReference type="EC" id="2.7.11.1" evidence="1"/>
<gene>
    <name evidence="10" type="ordered locus">Gbro_0720</name>
</gene>
<dbReference type="InterPro" id="IPR000719">
    <property type="entry name" value="Prot_kinase_dom"/>
</dbReference>
<dbReference type="Gene3D" id="1.10.510.10">
    <property type="entry name" value="Transferase(Phosphotransferase) domain 1"/>
    <property type="match status" value="1"/>
</dbReference>
<dbReference type="Proteomes" id="UP000001219">
    <property type="component" value="Chromosome"/>
</dbReference>
<reference evidence="11" key="1">
    <citation type="submission" date="2009-10" db="EMBL/GenBank/DDBJ databases">
        <title>The complete chromosome of Gordonia bronchialis DSM 43247.</title>
        <authorList>
            <consortium name="US DOE Joint Genome Institute (JGI-PGF)"/>
            <person name="Lucas S."/>
            <person name="Copeland A."/>
            <person name="Lapidus A."/>
            <person name="Glavina del Rio T."/>
            <person name="Dalin E."/>
            <person name="Tice H."/>
            <person name="Bruce D."/>
            <person name="Goodwin L."/>
            <person name="Pitluck S."/>
            <person name="Kyrpides N."/>
            <person name="Mavromatis K."/>
            <person name="Ivanova N."/>
            <person name="Ovchinnikova G."/>
            <person name="Saunders E."/>
            <person name="Brettin T."/>
            <person name="Detter J.C."/>
            <person name="Han C."/>
            <person name="Larimer F."/>
            <person name="Land M."/>
            <person name="Hauser L."/>
            <person name="Markowitz V."/>
            <person name="Cheng J.-F."/>
            <person name="Hugenholtz P."/>
            <person name="Woyke T."/>
            <person name="Wu D."/>
            <person name="Jando M."/>
            <person name="Schneider S."/>
            <person name="Goeker M."/>
            <person name="Klenk H.-P."/>
            <person name="Eisen J.A."/>
        </authorList>
    </citation>
    <scope>NUCLEOTIDE SEQUENCE [LARGE SCALE GENOMIC DNA]</scope>
    <source>
        <strain evidence="11">ATCC 25592 / DSM 43247 / BCRC 13721 / JCM 3198 / KCTC 3076 / NBRC 16047 / NCTC 10667</strain>
    </source>
</reference>
<dbReference type="InterPro" id="IPR009677">
    <property type="entry name" value="DUF1266"/>
</dbReference>
<evidence type="ECO:0000259" key="9">
    <source>
        <dbReference type="PROSITE" id="PS50011"/>
    </source>
</evidence>
<dbReference type="Pfam" id="PF06889">
    <property type="entry name" value="DUF1266"/>
    <property type="match status" value="1"/>
</dbReference>
<dbReference type="PANTHER" id="PTHR43289:SF6">
    <property type="entry name" value="SERINE_THREONINE-PROTEIN KINASE NEKL-3"/>
    <property type="match status" value="1"/>
</dbReference>
<dbReference type="AlphaFoldDB" id="D0L2R2"/>
<dbReference type="SUPFAM" id="SSF56112">
    <property type="entry name" value="Protein kinase-like (PK-like)"/>
    <property type="match status" value="1"/>
</dbReference>
<keyword evidence="2 10" id="KW-0723">Serine/threonine-protein kinase</keyword>
<evidence type="ECO:0000313" key="10">
    <source>
        <dbReference type="EMBL" id="ACY20037.1"/>
    </source>
</evidence>
<dbReference type="CDD" id="cd14014">
    <property type="entry name" value="STKc_PknB_like"/>
    <property type="match status" value="1"/>
</dbReference>
<sequence>MTGTLQEGDEFAGYRIVRRLGVGGMGEVYLAQHPRLPRQDALKVLAPAFQNDEQFRERFTREADVAATLLHPNIVPHYDRGDHRDRLWISMAYIDGSDTFALAQTFPDRVFAGDLVAEIVSAIADALDHAHDNGLLHRDVKPGNILVTHTRRRRIYLADFGIAKAQDAGTALTSTGAFVGSLAYCAPEQAAADHLTGAADQYQLACTAFELLTGAPPYPGTNLVQVLHQHLNSPPPSPRSRRPELPGELDAVFAQALAKDPAQRYRRCSDFADALVDVLDSLPAPPPGMSAATGPASTVVATTPVPAATSGPWHQPTVSGTPPPQPIWSGGSGPMIFAPPQHFSSPGFPGPPIRWSGFPLLPEQLRGLSCGAYFALEATSDPVDDLFVTGSKRHLRKKLRDTWGIVDAESADETVDLLQLGMDAPDYDPTLRTIRNVAGGTPRGALVHERDRILRAAPGLIPSILDTVLTVASSTRDFPEEIPGSVAAWDLSRLVIIVRYCVFLGYLDPDVAWSIVVDAGRRAAGVYPHWGAYAAGFEVGRALSRAEGDRHPARAADGVFAESRPIILRLLSDPTSPWIRLPLR</sequence>
<dbReference type="SMART" id="SM00220">
    <property type="entry name" value="S_TKc"/>
    <property type="match status" value="1"/>
</dbReference>
<dbReference type="STRING" id="526226.Gbro_0720"/>
<evidence type="ECO:0000256" key="7">
    <source>
        <dbReference type="ARBA" id="ARBA00047899"/>
    </source>
</evidence>
<dbReference type="Pfam" id="PF00069">
    <property type="entry name" value="Pkinase"/>
    <property type="match status" value="1"/>
</dbReference>
<dbReference type="OrthoDB" id="9762169at2"/>
<feature type="domain" description="Protein kinase" evidence="9">
    <location>
        <begin position="14"/>
        <end position="276"/>
    </location>
</feature>
<dbReference type="FunFam" id="3.30.200.20:FF:000035">
    <property type="entry name" value="Serine/threonine protein kinase Stk1"/>
    <property type="match status" value="1"/>
</dbReference>
<keyword evidence="4" id="KW-0547">Nucleotide-binding</keyword>
<organism evidence="10 11">
    <name type="scientific">Gordonia bronchialis (strain ATCC 25592 / DSM 43247 / BCRC 13721 / JCM 3198 / KCTC 3076 / NBRC 16047 / NCTC 10667)</name>
    <name type="common">Rhodococcus bronchialis</name>
    <dbReference type="NCBI Taxonomy" id="526226"/>
    <lineage>
        <taxon>Bacteria</taxon>
        <taxon>Bacillati</taxon>
        <taxon>Actinomycetota</taxon>
        <taxon>Actinomycetes</taxon>
        <taxon>Mycobacteriales</taxon>
        <taxon>Gordoniaceae</taxon>
        <taxon>Gordonia</taxon>
    </lineage>
</organism>
<keyword evidence="6" id="KW-0067">ATP-binding</keyword>
<reference evidence="10 11" key="2">
    <citation type="journal article" date="2010" name="Stand. Genomic Sci.">
        <title>Complete genome sequence of Gordonia bronchialis type strain (3410).</title>
        <authorList>
            <person name="Ivanova N."/>
            <person name="Sikorski J."/>
            <person name="Jando M."/>
            <person name="Lapidus A."/>
            <person name="Nolan M."/>
            <person name="Lucas S."/>
            <person name="Del Rio T.G."/>
            <person name="Tice H."/>
            <person name="Copeland A."/>
            <person name="Cheng J.F."/>
            <person name="Chen F."/>
            <person name="Bruce D."/>
            <person name="Goodwin L."/>
            <person name="Pitluck S."/>
            <person name="Mavromatis K."/>
            <person name="Ovchinnikova G."/>
            <person name="Pati A."/>
            <person name="Chen A."/>
            <person name="Palaniappan K."/>
            <person name="Land M."/>
            <person name="Hauser L."/>
            <person name="Chang Y.J."/>
            <person name="Jeffries C.D."/>
            <person name="Chain P."/>
            <person name="Saunders E."/>
            <person name="Han C."/>
            <person name="Detter J.C."/>
            <person name="Brettin T."/>
            <person name="Rohde M."/>
            <person name="Goker M."/>
            <person name="Bristow J."/>
            <person name="Eisen J.A."/>
            <person name="Markowitz V."/>
            <person name="Hugenholtz P."/>
            <person name="Klenk H.P."/>
            <person name="Kyrpides N.C."/>
        </authorList>
    </citation>
    <scope>NUCLEOTIDE SEQUENCE [LARGE SCALE GENOMIC DNA]</scope>
    <source>
        <strain evidence="11">ATCC 25592 / DSM 43247 / BCRC 13721 / JCM 3198 / KCTC 3076 / NBRC 16047 / NCTC 10667</strain>
    </source>
</reference>
<keyword evidence="3" id="KW-0808">Transferase</keyword>
<protein>
    <recommendedName>
        <fullName evidence="1">non-specific serine/threonine protein kinase</fullName>
        <ecNumber evidence="1">2.7.11.1</ecNumber>
    </recommendedName>
</protein>
<comment type="catalytic activity">
    <reaction evidence="7">
        <text>L-threonyl-[protein] + ATP = O-phospho-L-threonyl-[protein] + ADP + H(+)</text>
        <dbReference type="Rhea" id="RHEA:46608"/>
        <dbReference type="Rhea" id="RHEA-COMP:11060"/>
        <dbReference type="Rhea" id="RHEA-COMP:11605"/>
        <dbReference type="ChEBI" id="CHEBI:15378"/>
        <dbReference type="ChEBI" id="CHEBI:30013"/>
        <dbReference type="ChEBI" id="CHEBI:30616"/>
        <dbReference type="ChEBI" id="CHEBI:61977"/>
        <dbReference type="ChEBI" id="CHEBI:456216"/>
        <dbReference type="EC" id="2.7.11.1"/>
    </reaction>
</comment>
<dbReference type="HOGENOM" id="CLU_466740_0_0_11"/>
<name>D0L2R2_GORB4</name>
<proteinExistence type="predicted"/>
<evidence type="ECO:0000256" key="3">
    <source>
        <dbReference type="ARBA" id="ARBA00022679"/>
    </source>
</evidence>
<evidence type="ECO:0000256" key="6">
    <source>
        <dbReference type="ARBA" id="ARBA00022840"/>
    </source>
</evidence>
<dbReference type="GO" id="GO:0004674">
    <property type="term" value="F:protein serine/threonine kinase activity"/>
    <property type="evidence" value="ECO:0007669"/>
    <property type="project" value="UniProtKB-KW"/>
</dbReference>
<dbReference type="Gene3D" id="3.30.200.20">
    <property type="entry name" value="Phosphorylase Kinase, domain 1"/>
    <property type="match status" value="1"/>
</dbReference>
<evidence type="ECO:0000256" key="5">
    <source>
        <dbReference type="ARBA" id="ARBA00022777"/>
    </source>
</evidence>
<dbReference type="InterPro" id="IPR011009">
    <property type="entry name" value="Kinase-like_dom_sf"/>
</dbReference>
<dbReference type="RefSeq" id="WP_012832623.1">
    <property type="nucleotide sequence ID" value="NC_013441.1"/>
</dbReference>
<dbReference type="PANTHER" id="PTHR43289">
    <property type="entry name" value="MITOGEN-ACTIVATED PROTEIN KINASE KINASE KINASE 20-RELATED"/>
    <property type="match status" value="1"/>
</dbReference>
<accession>D0L2R2</accession>
<evidence type="ECO:0000313" key="11">
    <source>
        <dbReference type="Proteomes" id="UP000001219"/>
    </source>
</evidence>
<evidence type="ECO:0000256" key="1">
    <source>
        <dbReference type="ARBA" id="ARBA00012513"/>
    </source>
</evidence>
<dbReference type="PROSITE" id="PS50011">
    <property type="entry name" value="PROTEIN_KINASE_DOM"/>
    <property type="match status" value="1"/>
</dbReference>
<evidence type="ECO:0000256" key="2">
    <source>
        <dbReference type="ARBA" id="ARBA00022527"/>
    </source>
</evidence>
<keyword evidence="5 10" id="KW-0418">Kinase</keyword>
<dbReference type="InterPro" id="IPR008271">
    <property type="entry name" value="Ser/Thr_kinase_AS"/>
</dbReference>
<dbReference type="EMBL" id="CP001802">
    <property type="protein sequence ID" value="ACY20037.1"/>
    <property type="molecule type" value="Genomic_DNA"/>
</dbReference>
<dbReference type="eggNOG" id="COG0515">
    <property type="taxonomic scope" value="Bacteria"/>
</dbReference>
<keyword evidence="11" id="KW-1185">Reference proteome</keyword>
<comment type="catalytic activity">
    <reaction evidence="8">
        <text>L-seryl-[protein] + ATP = O-phospho-L-seryl-[protein] + ADP + H(+)</text>
        <dbReference type="Rhea" id="RHEA:17989"/>
        <dbReference type="Rhea" id="RHEA-COMP:9863"/>
        <dbReference type="Rhea" id="RHEA-COMP:11604"/>
        <dbReference type="ChEBI" id="CHEBI:15378"/>
        <dbReference type="ChEBI" id="CHEBI:29999"/>
        <dbReference type="ChEBI" id="CHEBI:30616"/>
        <dbReference type="ChEBI" id="CHEBI:83421"/>
        <dbReference type="ChEBI" id="CHEBI:456216"/>
        <dbReference type="EC" id="2.7.11.1"/>
    </reaction>
</comment>
<dbReference type="GO" id="GO:0005524">
    <property type="term" value="F:ATP binding"/>
    <property type="evidence" value="ECO:0007669"/>
    <property type="project" value="UniProtKB-KW"/>
</dbReference>